<dbReference type="PANTHER" id="PTHR23069">
    <property type="entry name" value="AAA DOMAIN-CONTAINING"/>
    <property type="match status" value="1"/>
</dbReference>
<feature type="compositionally biased region" description="Basic and acidic residues" evidence="10">
    <location>
        <begin position="1302"/>
        <end position="1315"/>
    </location>
</feature>
<evidence type="ECO:0000313" key="13">
    <source>
        <dbReference type="Proteomes" id="UP000007129"/>
    </source>
</evidence>
<feature type="region of interest" description="Disordered" evidence="10">
    <location>
        <begin position="1"/>
        <end position="422"/>
    </location>
</feature>
<dbReference type="Pfam" id="PF17862">
    <property type="entry name" value="AAA_lid_3"/>
    <property type="match status" value="1"/>
</dbReference>
<dbReference type="InterPro" id="IPR003960">
    <property type="entry name" value="ATPase_AAA_CS"/>
</dbReference>
<reference evidence="12 13" key="1">
    <citation type="journal article" date="2012" name="BMC Genomics">
        <title>Tools to kill: Genome of one of the most destructive plant pathogenic fungi Macrophomina phaseolina.</title>
        <authorList>
            <person name="Islam M.S."/>
            <person name="Haque M.S."/>
            <person name="Islam M.M."/>
            <person name="Emdad E.M."/>
            <person name="Halim A."/>
            <person name="Hossen Q.M.M."/>
            <person name="Hossain M.Z."/>
            <person name="Ahmed B."/>
            <person name="Rahim S."/>
            <person name="Rahman M.S."/>
            <person name="Alam M.M."/>
            <person name="Hou S."/>
            <person name="Wan X."/>
            <person name="Saito J.A."/>
            <person name="Alam M."/>
        </authorList>
    </citation>
    <scope>NUCLEOTIDE SEQUENCE [LARGE SCALE GENOMIC DNA]</scope>
    <source>
        <strain evidence="12 13">MS6</strain>
    </source>
</reference>
<feature type="compositionally biased region" description="Basic and acidic residues" evidence="10">
    <location>
        <begin position="1403"/>
        <end position="1415"/>
    </location>
</feature>
<dbReference type="Gene3D" id="3.40.50.300">
    <property type="entry name" value="P-loop containing nucleotide triphosphate hydrolases"/>
    <property type="match status" value="2"/>
</dbReference>
<feature type="domain" description="AAA+ ATPase" evidence="11">
    <location>
        <begin position="631"/>
        <end position="772"/>
    </location>
</feature>
<dbReference type="GO" id="GO:0016887">
    <property type="term" value="F:ATP hydrolysis activity"/>
    <property type="evidence" value="ECO:0007669"/>
    <property type="project" value="InterPro"/>
</dbReference>
<feature type="compositionally biased region" description="Low complexity" evidence="10">
    <location>
        <begin position="1504"/>
        <end position="1517"/>
    </location>
</feature>
<dbReference type="OrthoDB" id="5421at2759"/>
<keyword evidence="7" id="KW-0067">ATP-binding</keyword>
<dbReference type="CDD" id="cd05491">
    <property type="entry name" value="Bromo_TBP7_like"/>
    <property type="match status" value="1"/>
</dbReference>
<evidence type="ECO:0000256" key="9">
    <source>
        <dbReference type="ARBA" id="ARBA00023242"/>
    </source>
</evidence>
<dbReference type="FunCoup" id="K2S7A9">
    <property type="interactions" value="687"/>
</dbReference>
<dbReference type="STRING" id="1126212.K2S7A9"/>
<dbReference type="SMART" id="SM00382">
    <property type="entry name" value="AAA"/>
    <property type="match status" value="1"/>
</dbReference>
<dbReference type="GO" id="GO:0042393">
    <property type="term" value="F:histone binding"/>
    <property type="evidence" value="ECO:0007669"/>
    <property type="project" value="UniProtKB-ARBA"/>
</dbReference>
<dbReference type="InParanoid" id="K2S7A9"/>
<keyword evidence="5" id="KW-0547">Nucleotide-binding</keyword>
<dbReference type="GO" id="GO:0045815">
    <property type="term" value="P:transcription initiation-coupled chromatin remodeling"/>
    <property type="evidence" value="ECO:0007669"/>
    <property type="project" value="TreeGrafter"/>
</dbReference>
<feature type="compositionally biased region" description="Low complexity" evidence="10">
    <location>
        <begin position="199"/>
        <end position="212"/>
    </location>
</feature>
<dbReference type="InterPro" id="IPR003593">
    <property type="entry name" value="AAA+_ATPase"/>
</dbReference>
<feature type="compositionally biased region" description="Polar residues" evidence="10">
    <location>
        <begin position="236"/>
        <end position="251"/>
    </location>
</feature>
<accession>K2S7A9</accession>
<evidence type="ECO:0000256" key="6">
    <source>
        <dbReference type="ARBA" id="ARBA00022801"/>
    </source>
</evidence>
<dbReference type="EMBL" id="AHHD01000211">
    <property type="protein sequence ID" value="EKG18279.1"/>
    <property type="molecule type" value="Genomic_DNA"/>
</dbReference>
<feature type="compositionally biased region" description="Basic and acidic residues" evidence="10">
    <location>
        <begin position="254"/>
        <end position="264"/>
    </location>
</feature>
<dbReference type="Pfam" id="PF00004">
    <property type="entry name" value="AAA"/>
    <property type="match status" value="1"/>
</dbReference>
<dbReference type="VEuPathDB" id="FungiDB:MPH_04474"/>
<dbReference type="PROSITE" id="PS00674">
    <property type="entry name" value="AAA"/>
    <property type="match status" value="1"/>
</dbReference>
<feature type="compositionally biased region" description="Basic and acidic residues" evidence="10">
    <location>
        <begin position="122"/>
        <end position="132"/>
    </location>
</feature>
<evidence type="ECO:0000256" key="8">
    <source>
        <dbReference type="ARBA" id="ARBA00023117"/>
    </source>
</evidence>
<dbReference type="InterPro" id="IPR041569">
    <property type="entry name" value="AAA_lid_3"/>
</dbReference>
<dbReference type="Proteomes" id="UP000007129">
    <property type="component" value="Unassembled WGS sequence"/>
</dbReference>
<dbReference type="GO" id="GO:0000785">
    <property type="term" value="C:chromatin"/>
    <property type="evidence" value="ECO:0007669"/>
    <property type="project" value="UniProtKB-ARBA"/>
</dbReference>
<feature type="region of interest" description="Disordered" evidence="10">
    <location>
        <begin position="519"/>
        <end position="585"/>
    </location>
</feature>
<keyword evidence="4" id="KW-0158">Chromosome</keyword>
<name>K2S7A9_MACPH</name>
<evidence type="ECO:0000256" key="10">
    <source>
        <dbReference type="SAM" id="MobiDB-lite"/>
    </source>
</evidence>
<feature type="compositionally biased region" description="Polar residues" evidence="10">
    <location>
        <begin position="1420"/>
        <end position="1473"/>
    </location>
</feature>
<evidence type="ECO:0000256" key="5">
    <source>
        <dbReference type="ARBA" id="ARBA00022741"/>
    </source>
</evidence>
<dbReference type="InterPro" id="IPR003959">
    <property type="entry name" value="ATPase_AAA_core"/>
</dbReference>
<feature type="compositionally biased region" description="Basic residues" evidence="10">
    <location>
        <begin position="359"/>
        <end position="372"/>
    </location>
</feature>
<gene>
    <name evidence="12" type="ORF">MPH_04474</name>
</gene>
<dbReference type="FunFam" id="1.10.8.60:FF:000016">
    <property type="entry name" value="ATPase family AAA domain-containing protein 2B"/>
    <property type="match status" value="1"/>
</dbReference>
<feature type="compositionally biased region" description="Acidic residues" evidence="10">
    <location>
        <begin position="376"/>
        <end position="392"/>
    </location>
</feature>
<feature type="compositionally biased region" description="Basic residues" evidence="10">
    <location>
        <begin position="34"/>
        <end position="55"/>
    </location>
</feature>
<proteinExistence type="inferred from homology"/>
<evidence type="ECO:0000256" key="2">
    <source>
        <dbReference type="ARBA" id="ARBA00004286"/>
    </source>
</evidence>
<feature type="compositionally biased region" description="Acidic residues" evidence="10">
    <location>
        <begin position="59"/>
        <end position="71"/>
    </location>
</feature>
<evidence type="ECO:0000256" key="1">
    <source>
        <dbReference type="ARBA" id="ARBA00004123"/>
    </source>
</evidence>
<keyword evidence="8" id="KW-0103">Bromodomain</keyword>
<dbReference type="FunFam" id="3.40.50.300:FF:000061">
    <property type="entry name" value="ATPase family, AAA domain-containing 2"/>
    <property type="match status" value="1"/>
</dbReference>
<dbReference type="Gene3D" id="1.10.8.60">
    <property type="match status" value="1"/>
</dbReference>
<keyword evidence="9" id="KW-0539">Nucleus</keyword>
<comment type="caution">
    <text evidence="12">The sequence shown here is derived from an EMBL/GenBank/DDBJ whole genome shotgun (WGS) entry which is preliminary data.</text>
</comment>
<protein>
    <submittedName>
        <fullName evidence="12">ATPase AAA+ type core</fullName>
    </submittedName>
</protein>
<dbReference type="GO" id="GO:0140674">
    <property type="term" value="F:ATP-dependent histone chaperone activity"/>
    <property type="evidence" value="ECO:0007669"/>
    <property type="project" value="UniProtKB-ARBA"/>
</dbReference>
<comment type="subcellular location">
    <subcellularLocation>
        <location evidence="2">Chromosome</location>
    </subcellularLocation>
    <subcellularLocation>
        <location evidence="1">Nucleus</location>
    </subcellularLocation>
</comment>
<evidence type="ECO:0000259" key="11">
    <source>
        <dbReference type="SMART" id="SM00382"/>
    </source>
</evidence>
<feature type="compositionally biased region" description="Acidic residues" evidence="10">
    <location>
        <begin position="299"/>
        <end position="314"/>
    </location>
</feature>
<feature type="region of interest" description="Disordered" evidence="10">
    <location>
        <begin position="1370"/>
        <end position="1526"/>
    </location>
</feature>
<evidence type="ECO:0000256" key="7">
    <source>
        <dbReference type="ARBA" id="ARBA00022840"/>
    </source>
</evidence>
<evidence type="ECO:0000313" key="12">
    <source>
        <dbReference type="EMBL" id="EKG18279.1"/>
    </source>
</evidence>
<evidence type="ECO:0000256" key="4">
    <source>
        <dbReference type="ARBA" id="ARBA00022454"/>
    </source>
</evidence>
<keyword evidence="6" id="KW-0378">Hydrolase</keyword>
<dbReference type="GO" id="GO:0006334">
    <property type="term" value="P:nucleosome assembly"/>
    <property type="evidence" value="ECO:0007669"/>
    <property type="project" value="TreeGrafter"/>
</dbReference>
<feature type="compositionally biased region" description="Acidic residues" evidence="10">
    <location>
        <begin position="109"/>
        <end position="119"/>
    </location>
</feature>
<dbReference type="eggNOG" id="KOG0732">
    <property type="taxonomic scope" value="Eukaryota"/>
</dbReference>
<dbReference type="GO" id="GO:0003682">
    <property type="term" value="F:chromatin binding"/>
    <property type="evidence" value="ECO:0007669"/>
    <property type="project" value="TreeGrafter"/>
</dbReference>
<dbReference type="InterPro" id="IPR045199">
    <property type="entry name" value="ATAD2-like"/>
</dbReference>
<feature type="region of interest" description="Disordered" evidence="10">
    <location>
        <begin position="445"/>
        <end position="469"/>
    </location>
</feature>
<dbReference type="GO" id="GO:0005524">
    <property type="term" value="F:ATP binding"/>
    <property type="evidence" value="ECO:0007669"/>
    <property type="project" value="UniProtKB-KW"/>
</dbReference>
<comment type="similarity">
    <text evidence="3">Belongs to the AAA ATPase family.</text>
</comment>
<sequence>MRGSRSARMEDFDPNASDPNDSDFEEKPSSPPRRPSKKSKKSTPARRRNQKRSRRTYSDDDIVDDDEDISEDSYASASNDSEADQPTEVNASGRPARSAAKKQIKYEESAEEDIDDELVTESIEKNTGDKRKQQSSLIVKLNVPEATLRSLTQKNTRNTRARSTRAASKSAQPEPNVRTRRSARLSEDRDEPLQELGNATRARSVRSATRSHSPQRRLARPAQGRKAPMKRPSTIMEASQEGSGHSAQSPDPLQPKEETHEEVQVSKAASVTSEIRYDGQEIEDAQSGEAVIHESEHEEQVEEQVEEEEDSDEDPVTRGRRVSQRVNADKHESEDDDDVGSDGPSSKRQKSSGDEGTTRRRLTRKSSQRSRRNSASEDEDQLDIDELAEEAADLEHEQRRSRRTRASRNENDGAVNFQHKPNLRTRDAIKNYTIPTLQEVWDQDERAAEEARAPTPATQRRRKGAGDAWRPLHTLAGPFGGIGLGDPLIGILPPYEDNRTNSNHITGTSNHHEFLAEMDSDSSDDEANQSGQRGPHGTTGTTGNTATSGAVGLLPPGGPAHTVDKTLRNGPANLGKLDKGSTNADVNPIGVDEDVNFDSVGGLDNHINQLKEMVTLPLLYPEIFQKFKITPPRGVLFHGPPGTGKTLLARALSNAVSANGKKVTFYMRKGADALSKWIGEAERQLRMLFEDARKNQPSIIFFDEIDGLAPVRSSKSEQTLASIVATLLALMDGMDDRGQVVIIGATNRPDNVDPALRRPGRFDREFYFPLPDVTARRSIIDIHTQKWNPPLPDEFKDQLAELTKGYGGADLRALCTEAAVNAVQGTFPQIYQSNKKLVIDTNKIKVSAKDFMISVNKIVPSSQRSTSFGGAPLQKTTAPLLKSQLEEIVRIIDEAIPPPKKANALEEAQYDDRDDDGFGFERENIKRDFDQVRVFRPRLLIRGYEGMGQQEIGAALLHKFENMHVQSFDLPSLLGDRDKSAEATLVQLFKEVRTHKPSVIYIPHVDVWYETVGQGVVSIFTSLLRTMPANEPVLVLGTMEQHDENDRPNPAMLKDLFGFSLKNQYELKRPDEMARKQFFDNVISYIRKPPKQFPDAERKKRKFEELEEAPEVIIPPKVPTKADLRAVKRSDRHTLNLLKASINNIVLEIKRKYAKFFYKNTIPDSDIMYLYREENPRILTSDVPLDQRQEEYRPYEIAYDQRGVKGLLETATGKFFYNLSYGQIEERLANGYYKRPRDFLWDIKTIAKDAANGRDRERMLRTNEIYTNVEVDIMWLEETRPDLVAQCEVVYKRERERLQALEEEEREKAAREGRAPNEISANIPPPHADPFTESESTGPIVLGVPPHGPQQIPAVTPHYRVAPSSLSNGFSASEITGSHHHQSNGSAGYGDEGANQGDSQDQDSQHRDKRQKLLEDIQPSAPNTQTFNRSQRSGHTQMAPNTQPGDYQNSASTTTSGQKTSDRSWNTQSTVNGNAPGLHPDFASGPAQSGGSQIPDTQEPFGGSSQLSNSQQSQSSQTHHPVSVMPAARQEPKINSLLNSNEQQQPEPLLIIDEPQLAKFHDELVRRSSGLSVEQLEQVNAAMMASIWKERGDWNRTRVMHTASTAFNETITDIEEMQKVWPPSQEKQQQEKQ</sequence>
<dbReference type="GO" id="GO:0006337">
    <property type="term" value="P:nucleosome disassembly"/>
    <property type="evidence" value="ECO:0007669"/>
    <property type="project" value="TreeGrafter"/>
</dbReference>
<feature type="compositionally biased region" description="Polar residues" evidence="10">
    <location>
        <begin position="1486"/>
        <end position="1496"/>
    </location>
</feature>
<organism evidence="12 13">
    <name type="scientific">Macrophomina phaseolina (strain MS6)</name>
    <name type="common">Charcoal rot fungus</name>
    <dbReference type="NCBI Taxonomy" id="1126212"/>
    <lineage>
        <taxon>Eukaryota</taxon>
        <taxon>Fungi</taxon>
        <taxon>Dikarya</taxon>
        <taxon>Ascomycota</taxon>
        <taxon>Pezizomycotina</taxon>
        <taxon>Dothideomycetes</taxon>
        <taxon>Dothideomycetes incertae sedis</taxon>
        <taxon>Botryosphaeriales</taxon>
        <taxon>Botryosphaeriaceae</taxon>
        <taxon>Macrophomina</taxon>
    </lineage>
</organism>
<dbReference type="PANTHER" id="PTHR23069:SF0">
    <property type="entry name" value="TAT-BINDING HOMOLOG 7"/>
    <property type="match status" value="1"/>
</dbReference>
<dbReference type="FunFam" id="3.40.50.300:FF:001218">
    <property type="entry name" value="AAA family ATPase, putative"/>
    <property type="match status" value="1"/>
</dbReference>
<evidence type="ECO:0000256" key="3">
    <source>
        <dbReference type="ARBA" id="ARBA00006914"/>
    </source>
</evidence>
<feature type="compositionally biased region" description="Low complexity" evidence="10">
    <location>
        <begin position="531"/>
        <end position="554"/>
    </location>
</feature>
<dbReference type="HOGENOM" id="CLU_000536_3_2_1"/>
<dbReference type="SUPFAM" id="SSF52540">
    <property type="entry name" value="P-loop containing nucleoside triphosphate hydrolases"/>
    <property type="match status" value="2"/>
</dbReference>
<dbReference type="GO" id="GO:0005634">
    <property type="term" value="C:nucleus"/>
    <property type="evidence" value="ECO:0007669"/>
    <property type="project" value="UniProtKB-SubCell"/>
</dbReference>
<feature type="region of interest" description="Disordered" evidence="10">
    <location>
        <begin position="1302"/>
        <end position="1354"/>
    </location>
</feature>
<dbReference type="InterPro" id="IPR027417">
    <property type="entry name" value="P-loop_NTPase"/>
</dbReference>